<feature type="compositionally biased region" description="Basic residues" evidence="1">
    <location>
        <begin position="41"/>
        <end position="57"/>
    </location>
</feature>
<gene>
    <name evidence="2" type="ORF">IC608_13710</name>
</gene>
<name>A0A927IU60_9HYPH</name>
<keyword evidence="3" id="KW-1185">Reference proteome</keyword>
<dbReference type="EMBL" id="JACYFU010000003">
    <property type="protein sequence ID" value="MBD8066528.1"/>
    <property type="molecule type" value="Genomic_DNA"/>
</dbReference>
<comment type="caution">
    <text evidence="2">The sequence shown here is derived from an EMBL/GenBank/DDBJ whole genome shotgun (WGS) entry which is preliminary data.</text>
</comment>
<evidence type="ECO:0000313" key="2">
    <source>
        <dbReference type="EMBL" id="MBD8066528.1"/>
    </source>
</evidence>
<dbReference type="PANTHER" id="PTHR37827:SF1">
    <property type="entry name" value="HNH DOMAIN-CONTAINING PROTEIN"/>
    <property type="match status" value="1"/>
</dbReference>
<protein>
    <submittedName>
        <fullName evidence="2">Restriction endonuclease</fullName>
    </submittedName>
</protein>
<keyword evidence="2" id="KW-0540">Nuclease</keyword>
<accession>A0A927IU60</accession>
<keyword evidence="2" id="KW-0255">Endonuclease</keyword>
<dbReference type="GO" id="GO:0004519">
    <property type="term" value="F:endonuclease activity"/>
    <property type="evidence" value="ECO:0007669"/>
    <property type="project" value="UniProtKB-KW"/>
</dbReference>
<dbReference type="PANTHER" id="PTHR37827">
    <property type="entry name" value="TUDOR DOMAIN-CONTAINING PROTEIN"/>
    <property type="match status" value="1"/>
</dbReference>
<dbReference type="Proteomes" id="UP000654108">
    <property type="component" value="Unassembled WGS sequence"/>
</dbReference>
<sequence length="125" mass="14048">MKPSARRVEVAMAAAAKAAASRQPPICPLCERPIPPEAKSSRHHLTPRLKGGTHKGTVRLHQICHSAIHARFSEAELARRLAGIESLRADPEIATFLAWVREKPPAFHAPTRMTRQRRDMRRPRD</sequence>
<keyword evidence="2" id="KW-0378">Hydrolase</keyword>
<reference evidence="2" key="1">
    <citation type="submission" date="2020-09" db="EMBL/GenBank/DDBJ databases">
        <title>Genome seq and assembly of Devosia sp.</title>
        <authorList>
            <person name="Chhetri G."/>
        </authorList>
    </citation>
    <scope>NUCLEOTIDE SEQUENCE</scope>
    <source>
        <strain evidence="2">PTR5</strain>
    </source>
</reference>
<evidence type="ECO:0000256" key="1">
    <source>
        <dbReference type="SAM" id="MobiDB-lite"/>
    </source>
</evidence>
<feature type="region of interest" description="Disordered" evidence="1">
    <location>
        <begin position="33"/>
        <end position="57"/>
    </location>
</feature>
<proteinExistence type="predicted"/>
<evidence type="ECO:0000313" key="3">
    <source>
        <dbReference type="Proteomes" id="UP000654108"/>
    </source>
</evidence>
<organism evidence="2 3">
    <name type="scientific">Devosia oryzisoli</name>
    <dbReference type="NCBI Taxonomy" id="2774138"/>
    <lineage>
        <taxon>Bacteria</taxon>
        <taxon>Pseudomonadati</taxon>
        <taxon>Pseudomonadota</taxon>
        <taxon>Alphaproteobacteria</taxon>
        <taxon>Hyphomicrobiales</taxon>
        <taxon>Devosiaceae</taxon>
        <taxon>Devosia</taxon>
    </lineage>
</organism>
<dbReference type="AlphaFoldDB" id="A0A927IU60"/>